<evidence type="ECO:0008006" key="7">
    <source>
        <dbReference type="Google" id="ProtNLM"/>
    </source>
</evidence>
<organism evidence="5 6">
    <name type="scientific">Levilactobacillus parabrevis ATCC 53295</name>
    <dbReference type="NCBI Taxonomy" id="1267003"/>
    <lineage>
        <taxon>Bacteria</taxon>
        <taxon>Bacillati</taxon>
        <taxon>Bacillota</taxon>
        <taxon>Bacilli</taxon>
        <taxon>Lactobacillales</taxon>
        <taxon>Lactobacillaceae</taxon>
        <taxon>Levilactobacillus</taxon>
    </lineage>
</organism>
<evidence type="ECO:0000259" key="4">
    <source>
        <dbReference type="Pfam" id="PF19087"/>
    </source>
</evidence>
<dbReference type="AlphaFoldDB" id="A0A0R1GYY5"/>
<protein>
    <recommendedName>
        <fullName evidence="7">MucBP domain-containing protein</fullName>
    </recommendedName>
</protein>
<dbReference type="Pfam" id="PF06458">
    <property type="entry name" value="MucBP"/>
    <property type="match status" value="1"/>
</dbReference>
<dbReference type="PATRIC" id="fig|1267003.4.peg.819"/>
<comment type="caution">
    <text evidence="5">The sequence shown here is derived from an EMBL/GenBank/DDBJ whole genome shotgun (WGS) entry which is preliminary data.</text>
</comment>
<evidence type="ECO:0000256" key="2">
    <source>
        <dbReference type="SAM" id="SignalP"/>
    </source>
</evidence>
<evidence type="ECO:0000313" key="5">
    <source>
        <dbReference type="EMBL" id="KRK39596.1"/>
    </source>
</evidence>
<dbReference type="STRING" id="357278.IV61_GL001712"/>
<keyword evidence="1" id="KW-0677">Repeat</keyword>
<feature type="chain" id="PRO_5006404849" description="MucBP domain-containing protein" evidence="2">
    <location>
        <begin position="30"/>
        <end position="610"/>
    </location>
</feature>
<feature type="domain" description="MucBP" evidence="3">
    <location>
        <begin position="308"/>
        <end position="369"/>
    </location>
</feature>
<dbReference type="RefSeq" id="WP_020089444.1">
    <property type="nucleotide sequence ID" value="NZ_KB911382.1"/>
</dbReference>
<feature type="signal peptide" evidence="2">
    <location>
        <begin position="1"/>
        <end position="29"/>
    </location>
</feature>
<proteinExistence type="predicted"/>
<evidence type="ECO:0000259" key="3">
    <source>
        <dbReference type="Pfam" id="PF06458"/>
    </source>
</evidence>
<keyword evidence="2" id="KW-0732">Signal</keyword>
<feature type="domain" description="DUF5776" evidence="4">
    <location>
        <begin position="467"/>
        <end position="533"/>
    </location>
</feature>
<gene>
    <name evidence="5" type="ORF">FD07_GL000771</name>
</gene>
<dbReference type="Gene3D" id="3.10.20.320">
    <property type="entry name" value="Putative peptidoglycan bound protein (lpxtg motif)"/>
    <property type="match status" value="1"/>
</dbReference>
<accession>A0A0R1GYY5</accession>
<keyword evidence="6" id="KW-1185">Reference proteome</keyword>
<evidence type="ECO:0000256" key="1">
    <source>
        <dbReference type="ARBA" id="ARBA00022737"/>
    </source>
</evidence>
<dbReference type="EMBL" id="AZCZ01000002">
    <property type="protein sequence ID" value="KRK39596.1"/>
    <property type="molecule type" value="Genomic_DNA"/>
</dbReference>
<sequence length="610" mass="67135">MFKMTRKITIAGLALILFGGVISPSVVHADSTGTSDNATAATTKANDAAETTIKVGSIGMPYTLISDRDGNTKYYTYPGAPTVLTAAEINNDEFMNKLMADNPEIPSSIQESLQQQLAASITVDLNKSYIDYMYETYGEASGISKEEVIESQTLSSYAMVWLASHVAQKKEGIITFDQLQSDYQNSLRKKLVAVSSTAGLLTQMDSMFKSEENYDILSDLIYNALISGTVLSNYSDKKLTTIDPDASYRQMVSLLSKPMSDYYIKQADGTYEMSGLLLNGLQAYSFWFEEKPVIPDPTPTPTPSASQPVTVHYVDDQGNTLRPDKTLTGKLGDSYKTAPLDINGYGLTDTTGDETGTFSSTAKSVTYTYAPVIISGGDGATIAPEGTVIYATKKIGLYKHATFTNKARKQWYAKKARINRPMFVVTGYAKSKNGVKRYQVKDVNHHSKTNGKTGYVTANAKYTSRVYYAAKHKTITVINPKGVNAYSKKSLTHKKAHYKQGQVLKVKKIVNQNLTTRFVLSNGRYITANKTLVQSGKQTMPKRVQAKTALNRYGTANLTKQNKHFSAHAILKVTGWTYANANNFNKNDTLRYQVAGGYITGNKQLVRVIK</sequence>
<reference evidence="5 6" key="1">
    <citation type="journal article" date="2015" name="Genome Announc.">
        <title>Expanding the biotechnology potential of lactobacilli through comparative genomics of 213 strains and associated genera.</title>
        <authorList>
            <person name="Sun Z."/>
            <person name="Harris H.M."/>
            <person name="McCann A."/>
            <person name="Guo C."/>
            <person name="Argimon S."/>
            <person name="Zhang W."/>
            <person name="Yang X."/>
            <person name="Jeffery I.B."/>
            <person name="Cooney J.C."/>
            <person name="Kagawa T.F."/>
            <person name="Liu W."/>
            <person name="Song Y."/>
            <person name="Salvetti E."/>
            <person name="Wrobel A."/>
            <person name="Rasinkangas P."/>
            <person name="Parkhill J."/>
            <person name="Rea M.C."/>
            <person name="O'Sullivan O."/>
            <person name="Ritari J."/>
            <person name="Douillard F.P."/>
            <person name="Paul Ross R."/>
            <person name="Yang R."/>
            <person name="Briner A.E."/>
            <person name="Felis G.E."/>
            <person name="de Vos W.M."/>
            <person name="Barrangou R."/>
            <person name="Klaenhammer T.R."/>
            <person name="Caufield P.W."/>
            <person name="Cui Y."/>
            <person name="Zhang H."/>
            <person name="O'Toole P.W."/>
        </authorList>
    </citation>
    <scope>NUCLEOTIDE SEQUENCE [LARGE SCALE GENOMIC DNA]</scope>
    <source>
        <strain evidence="5 6">ATCC 53295</strain>
    </source>
</reference>
<feature type="domain" description="DUF5776" evidence="4">
    <location>
        <begin position="538"/>
        <end position="606"/>
    </location>
</feature>
<dbReference type="OrthoDB" id="2329141at2"/>
<dbReference type="Pfam" id="PF19087">
    <property type="entry name" value="DUF5776"/>
    <property type="match status" value="2"/>
</dbReference>
<dbReference type="InterPro" id="IPR009459">
    <property type="entry name" value="MucBP_dom"/>
</dbReference>
<evidence type="ECO:0000313" key="6">
    <source>
        <dbReference type="Proteomes" id="UP000051176"/>
    </source>
</evidence>
<dbReference type="Proteomes" id="UP000051176">
    <property type="component" value="Unassembled WGS sequence"/>
</dbReference>
<name>A0A0R1GYY5_9LACO</name>
<dbReference type="InterPro" id="IPR044081">
    <property type="entry name" value="DUF5776"/>
</dbReference>
<dbReference type="eggNOG" id="COG4886">
    <property type="taxonomic scope" value="Bacteria"/>
</dbReference>